<accession>A0AAV4RDI4</accession>
<dbReference type="Proteomes" id="UP001054945">
    <property type="component" value="Unassembled WGS sequence"/>
</dbReference>
<sequence length="94" mass="10774">MARQRFGDADEKKQILANKSSFGASTAKFLVVSCKGEIANTGETRSSKRRGAGTSRRFRRHNRVSEQEFLFLLSEFVWKVELYTETFVGQFKFA</sequence>
<keyword evidence="2" id="KW-1185">Reference proteome</keyword>
<dbReference type="AlphaFoldDB" id="A0AAV4RDI4"/>
<evidence type="ECO:0000313" key="2">
    <source>
        <dbReference type="Proteomes" id="UP001054945"/>
    </source>
</evidence>
<proteinExistence type="predicted"/>
<name>A0AAV4RDI4_CAEEX</name>
<evidence type="ECO:0000313" key="1">
    <source>
        <dbReference type="EMBL" id="GIY18123.1"/>
    </source>
</evidence>
<protein>
    <submittedName>
        <fullName evidence="1">Uncharacterized protein</fullName>
    </submittedName>
</protein>
<reference evidence="1 2" key="1">
    <citation type="submission" date="2021-06" db="EMBL/GenBank/DDBJ databases">
        <title>Caerostris extrusa draft genome.</title>
        <authorList>
            <person name="Kono N."/>
            <person name="Arakawa K."/>
        </authorList>
    </citation>
    <scope>NUCLEOTIDE SEQUENCE [LARGE SCALE GENOMIC DNA]</scope>
</reference>
<dbReference type="EMBL" id="BPLR01007578">
    <property type="protein sequence ID" value="GIY18123.1"/>
    <property type="molecule type" value="Genomic_DNA"/>
</dbReference>
<comment type="caution">
    <text evidence="1">The sequence shown here is derived from an EMBL/GenBank/DDBJ whole genome shotgun (WGS) entry which is preliminary data.</text>
</comment>
<gene>
    <name evidence="1" type="ORF">CEXT_354531</name>
</gene>
<organism evidence="1 2">
    <name type="scientific">Caerostris extrusa</name>
    <name type="common">Bark spider</name>
    <name type="synonym">Caerostris bankana</name>
    <dbReference type="NCBI Taxonomy" id="172846"/>
    <lineage>
        <taxon>Eukaryota</taxon>
        <taxon>Metazoa</taxon>
        <taxon>Ecdysozoa</taxon>
        <taxon>Arthropoda</taxon>
        <taxon>Chelicerata</taxon>
        <taxon>Arachnida</taxon>
        <taxon>Araneae</taxon>
        <taxon>Araneomorphae</taxon>
        <taxon>Entelegynae</taxon>
        <taxon>Araneoidea</taxon>
        <taxon>Araneidae</taxon>
        <taxon>Caerostris</taxon>
    </lineage>
</organism>